<proteinExistence type="predicted"/>
<comment type="caution">
    <text evidence="2">The sequence shown here is derived from an EMBL/GenBank/DDBJ whole genome shotgun (WGS) entry which is preliminary data.</text>
</comment>
<dbReference type="AlphaFoldDB" id="A0AAV4VZF4"/>
<reference evidence="2 3" key="1">
    <citation type="submission" date="2021-06" db="EMBL/GenBank/DDBJ databases">
        <title>Caerostris extrusa draft genome.</title>
        <authorList>
            <person name="Kono N."/>
            <person name="Arakawa K."/>
        </authorList>
    </citation>
    <scope>NUCLEOTIDE SEQUENCE [LARGE SCALE GENOMIC DNA]</scope>
</reference>
<feature type="compositionally biased region" description="Basic and acidic residues" evidence="1">
    <location>
        <begin position="16"/>
        <end position="38"/>
    </location>
</feature>
<evidence type="ECO:0000313" key="2">
    <source>
        <dbReference type="EMBL" id="GIY75686.1"/>
    </source>
</evidence>
<accession>A0AAV4VZF4</accession>
<dbReference type="EMBL" id="BPLR01015375">
    <property type="protein sequence ID" value="GIY75686.1"/>
    <property type="molecule type" value="Genomic_DNA"/>
</dbReference>
<feature type="compositionally biased region" description="Low complexity" evidence="1">
    <location>
        <begin position="80"/>
        <end position="98"/>
    </location>
</feature>
<evidence type="ECO:0000256" key="1">
    <source>
        <dbReference type="SAM" id="MobiDB-lite"/>
    </source>
</evidence>
<protein>
    <submittedName>
        <fullName evidence="2">Uncharacterized protein</fullName>
    </submittedName>
</protein>
<feature type="region of interest" description="Disordered" evidence="1">
    <location>
        <begin position="1"/>
        <end position="110"/>
    </location>
</feature>
<dbReference type="Proteomes" id="UP001054945">
    <property type="component" value="Unassembled WGS sequence"/>
</dbReference>
<keyword evidence="3" id="KW-1185">Reference proteome</keyword>
<feature type="compositionally biased region" description="Basic residues" evidence="1">
    <location>
        <begin position="39"/>
        <end position="56"/>
    </location>
</feature>
<name>A0AAV4VZF4_CAEEX</name>
<sequence length="110" mass="12659">MKLMIERTEEADDEKYEVHDKRTEGVHHKKHEVHDKVAVVRKKKKSRRHNNPRRCSKRPESPADFFFSPEEIRSTELAHSSSNGLSASSWTQSQNSSPTPTPDAFDFGVL</sequence>
<evidence type="ECO:0000313" key="3">
    <source>
        <dbReference type="Proteomes" id="UP001054945"/>
    </source>
</evidence>
<organism evidence="2 3">
    <name type="scientific">Caerostris extrusa</name>
    <name type="common">Bark spider</name>
    <name type="synonym">Caerostris bankana</name>
    <dbReference type="NCBI Taxonomy" id="172846"/>
    <lineage>
        <taxon>Eukaryota</taxon>
        <taxon>Metazoa</taxon>
        <taxon>Ecdysozoa</taxon>
        <taxon>Arthropoda</taxon>
        <taxon>Chelicerata</taxon>
        <taxon>Arachnida</taxon>
        <taxon>Araneae</taxon>
        <taxon>Araneomorphae</taxon>
        <taxon>Entelegynae</taxon>
        <taxon>Araneoidea</taxon>
        <taxon>Araneidae</taxon>
        <taxon>Caerostris</taxon>
    </lineage>
</organism>
<gene>
    <name evidence="2" type="ORF">CEXT_811161</name>
</gene>